<keyword evidence="2" id="KW-0378">Hydrolase</keyword>
<evidence type="ECO:0000256" key="4">
    <source>
        <dbReference type="ARBA" id="ARBA00022840"/>
    </source>
</evidence>
<dbReference type="PANTHER" id="PTHR12131">
    <property type="entry name" value="ATP-DEPENDENT RNA AND DNA HELICASE"/>
    <property type="match status" value="1"/>
</dbReference>
<dbReference type="EMBL" id="CACTIH010005531">
    <property type="protein sequence ID" value="CAA2996672.1"/>
    <property type="molecule type" value="Genomic_DNA"/>
</dbReference>
<dbReference type="SUPFAM" id="SSF52540">
    <property type="entry name" value="P-loop containing nucleoside triphosphate hydrolases"/>
    <property type="match status" value="1"/>
</dbReference>
<keyword evidence="4" id="KW-0067">ATP-binding</keyword>
<dbReference type="Proteomes" id="UP000594638">
    <property type="component" value="Unassembled WGS sequence"/>
</dbReference>
<evidence type="ECO:0000256" key="1">
    <source>
        <dbReference type="ARBA" id="ARBA00022741"/>
    </source>
</evidence>
<comment type="caution">
    <text evidence="5">The sequence shown here is derived from an EMBL/GenBank/DDBJ whole genome shotgun (WGS) entry which is preliminary data.</text>
</comment>
<accession>A0A8S0SY05</accession>
<keyword evidence="6" id="KW-1185">Reference proteome</keyword>
<evidence type="ECO:0000313" key="5">
    <source>
        <dbReference type="EMBL" id="CAA2996672.1"/>
    </source>
</evidence>
<dbReference type="GO" id="GO:0055087">
    <property type="term" value="C:Ski complex"/>
    <property type="evidence" value="ECO:0007669"/>
    <property type="project" value="TreeGrafter"/>
</dbReference>
<dbReference type="GO" id="GO:0004386">
    <property type="term" value="F:helicase activity"/>
    <property type="evidence" value="ECO:0007669"/>
    <property type="project" value="UniProtKB-KW"/>
</dbReference>
<reference evidence="5 6" key="1">
    <citation type="submission" date="2019-12" db="EMBL/GenBank/DDBJ databases">
        <authorList>
            <person name="Alioto T."/>
            <person name="Alioto T."/>
            <person name="Gomez Garrido J."/>
        </authorList>
    </citation>
    <scope>NUCLEOTIDE SEQUENCE [LARGE SCALE GENOMIC DNA]</scope>
</reference>
<dbReference type="GO" id="GO:0016787">
    <property type="term" value="F:hydrolase activity"/>
    <property type="evidence" value="ECO:0007669"/>
    <property type="project" value="UniProtKB-KW"/>
</dbReference>
<name>A0A8S0SY05_OLEEU</name>
<evidence type="ECO:0000256" key="2">
    <source>
        <dbReference type="ARBA" id="ARBA00022801"/>
    </source>
</evidence>
<dbReference type="AlphaFoldDB" id="A0A8S0SY05"/>
<evidence type="ECO:0000256" key="3">
    <source>
        <dbReference type="ARBA" id="ARBA00022806"/>
    </source>
</evidence>
<protein>
    <submittedName>
        <fullName evidence="5">Uncharacterized protein</fullName>
    </submittedName>
</protein>
<dbReference type="PANTHER" id="PTHR12131:SF1">
    <property type="entry name" value="ATP-DEPENDENT RNA HELICASE SUPV3L1, MITOCHONDRIAL-RELATED"/>
    <property type="match status" value="1"/>
</dbReference>
<dbReference type="GO" id="GO:0005524">
    <property type="term" value="F:ATP binding"/>
    <property type="evidence" value="ECO:0007669"/>
    <property type="project" value="UniProtKB-KW"/>
</dbReference>
<dbReference type="OrthoDB" id="64767at2759"/>
<keyword evidence="1" id="KW-0547">Nucleotide-binding</keyword>
<organism evidence="5 6">
    <name type="scientific">Olea europaea subsp. europaea</name>
    <dbReference type="NCBI Taxonomy" id="158383"/>
    <lineage>
        <taxon>Eukaryota</taxon>
        <taxon>Viridiplantae</taxon>
        <taxon>Streptophyta</taxon>
        <taxon>Embryophyta</taxon>
        <taxon>Tracheophyta</taxon>
        <taxon>Spermatophyta</taxon>
        <taxon>Magnoliopsida</taxon>
        <taxon>eudicotyledons</taxon>
        <taxon>Gunneridae</taxon>
        <taxon>Pentapetalae</taxon>
        <taxon>asterids</taxon>
        <taxon>lamiids</taxon>
        <taxon>Lamiales</taxon>
        <taxon>Oleaceae</taxon>
        <taxon>Oleeae</taxon>
        <taxon>Olea</taxon>
    </lineage>
</organism>
<dbReference type="GO" id="GO:0070478">
    <property type="term" value="P:nuclear-transcribed mRNA catabolic process, 3'-5' exonucleolytic nonsense-mediated decay"/>
    <property type="evidence" value="ECO:0007669"/>
    <property type="project" value="TreeGrafter"/>
</dbReference>
<keyword evidence="3" id="KW-0347">Helicase</keyword>
<dbReference type="InterPro" id="IPR027417">
    <property type="entry name" value="P-loop_NTPase"/>
</dbReference>
<sequence length="117" mass="13098">MLPAVWFIFSRKGYDATVQYMEDCRLLNKCEMNEVELTLKSKRTASRLVKAVFDFETLAAGIDMPARTAVISSLSKRTGSGRTLLTSNELLQMARSAGRRGIDKKFTASYGMLHNVN</sequence>
<dbReference type="InterPro" id="IPR050699">
    <property type="entry name" value="RNA-DNA_Helicase"/>
</dbReference>
<dbReference type="Gene3D" id="3.40.50.300">
    <property type="entry name" value="P-loop containing nucleotide triphosphate hydrolases"/>
    <property type="match status" value="1"/>
</dbReference>
<dbReference type="Gramene" id="OE9A057642T1">
    <property type="protein sequence ID" value="OE9A057642C1"/>
    <property type="gene ID" value="OE9A057642"/>
</dbReference>
<proteinExistence type="predicted"/>
<gene>
    <name evidence="5" type="ORF">OLEA9_A057642</name>
</gene>
<evidence type="ECO:0000313" key="6">
    <source>
        <dbReference type="Proteomes" id="UP000594638"/>
    </source>
</evidence>